<organism evidence="3 4">
    <name type="scientific">Candidatus Ornithomonoglobus intestinigallinarum</name>
    <dbReference type="NCBI Taxonomy" id="2840894"/>
    <lineage>
        <taxon>Bacteria</taxon>
        <taxon>Bacillati</taxon>
        <taxon>Bacillota</taxon>
        <taxon>Clostridia</taxon>
        <taxon>Candidatus Ornithomonoglobus</taxon>
    </lineage>
</organism>
<evidence type="ECO:0000256" key="1">
    <source>
        <dbReference type="SAM" id="SignalP"/>
    </source>
</evidence>
<evidence type="ECO:0000313" key="4">
    <source>
        <dbReference type="Proteomes" id="UP000824165"/>
    </source>
</evidence>
<evidence type="ECO:0000259" key="2">
    <source>
        <dbReference type="PROSITE" id="PS51766"/>
    </source>
</evidence>
<dbReference type="SUPFAM" id="SSF63446">
    <property type="entry name" value="Type I dockerin domain"/>
    <property type="match status" value="1"/>
</dbReference>
<dbReference type="Pfam" id="PF00404">
    <property type="entry name" value="Dockerin_1"/>
    <property type="match status" value="1"/>
</dbReference>
<dbReference type="InterPro" id="IPR002105">
    <property type="entry name" value="Dockerin_1_rpt"/>
</dbReference>
<feature type="domain" description="Dockerin" evidence="2">
    <location>
        <begin position="119"/>
        <end position="187"/>
    </location>
</feature>
<reference evidence="3" key="2">
    <citation type="journal article" date="2021" name="PeerJ">
        <title>Extensive microbial diversity within the chicken gut microbiome revealed by metagenomics and culture.</title>
        <authorList>
            <person name="Gilroy R."/>
            <person name="Ravi A."/>
            <person name="Getino M."/>
            <person name="Pursley I."/>
            <person name="Horton D.L."/>
            <person name="Alikhan N.F."/>
            <person name="Baker D."/>
            <person name="Gharbi K."/>
            <person name="Hall N."/>
            <person name="Watson M."/>
            <person name="Adriaenssens E.M."/>
            <person name="Foster-Nyarko E."/>
            <person name="Jarju S."/>
            <person name="Secka A."/>
            <person name="Antonio M."/>
            <person name="Oren A."/>
            <person name="Chaudhuri R.R."/>
            <person name="La Ragione R."/>
            <person name="Hildebrand F."/>
            <person name="Pallen M.J."/>
        </authorList>
    </citation>
    <scope>NUCLEOTIDE SEQUENCE</scope>
    <source>
        <strain evidence="3">CHK181-108</strain>
    </source>
</reference>
<feature type="signal peptide" evidence="1">
    <location>
        <begin position="1"/>
        <end position="26"/>
    </location>
</feature>
<proteinExistence type="predicted"/>
<dbReference type="GO" id="GO:0004553">
    <property type="term" value="F:hydrolase activity, hydrolyzing O-glycosyl compounds"/>
    <property type="evidence" value="ECO:0007669"/>
    <property type="project" value="InterPro"/>
</dbReference>
<dbReference type="GO" id="GO:0000272">
    <property type="term" value="P:polysaccharide catabolic process"/>
    <property type="evidence" value="ECO:0007669"/>
    <property type="project" value="InterPro"/>
</dbReference>
<gene>
    <name evidence="3" type="ORF">IAA60_06050</name>
</gene>
<comment type="caution">
    <text evidence="3">The sequence shown here is derived from an EMBL/GenBank/DDBJ whole genome shotgun (WGS) entry which is preliminary data.</text>
</comment>
<accession>A0A9D1H4D0</accession>
<keyword evidence="1" id="KW-0732">Signal</keyword>
<dbReference type="PROSITE" id="PS51766">
    <property type="entry name" value="DOCKERIN"/>
    <property type="match status" value="1"/>
</dbReference>
<dbReference type="Proteomes" id="UP000824165">
    <property type="component" value="Unassembled WGS sequence"/>
</dbReference>
<reference evidence="3" key="1">
    <citation type="submission" date="2020-10" db="EMBL/GenBank/DDBJ databases">
        <authorList>
            <person name="Gilroy R."/>
        </authorList>
    </citation>
    <scope>NUCLEOTIDE SEQUENCE</scope>
    <source>
        <strain evidence="3">CHK181-108</strain>
    </source>
</reference>
<evidence type="ECO:0000313" key="3">
    <source>
        <dbReference type="EMBL" id="HIT85452.1"/>
    </source>
</evidence>
<dbReference type="Gene3D" id="1.10.1330.10">
    <property type="entry name" value="Dockerin domain"/>
    <property type="match status" value="1"/>
</dbReference>
<name>A0A9D1H4D0_9FIRM</name>
<dbReference type="AlphaFoldDB" id="A0A9D1H4D0"/>
<feature type="chain" id="PRO_5038547588" evidence="1">
    <location>
        <begin position="27"/>
        <end position="193"/>
    </location>
</feature>
<protein>
    <submittedName>
        <fullName evidence="3">Dockerin type I repeat-containing protein</fullName>
    </submittedName>
</protein>
<sequence>MKLKKLLIASAVVAAVAGAMSTAAFAEGDFDVTYEDGTVTLGAYTEIATDNTMVIVDTAEDGSRLSEINEENIHQINQQAGAYTVIPVGELEDGTYEVRIGGDGNLYSATFTVGGGGESTRLLGDVTGDGEINTLDSGEILSHYTGRGVLEGDDFKAADVNKSNSVDTLDSGEVLSYYVGRTSVIDGVTTISQ</sequence>
<dbReference type="InterPro" id="IPR036439">
    <property type="entry name" value="Dockerin_dom_sf"/>
</dbReference>
<dbReference type="InterPro" id="IPR016134">
    <property type="entry name" value="Dockerin_dom"/>
</dbReference>
<dbReference type="CDD" id="cd14256">
    <property type="entry name" value="Dockerin_I"/>
    <property type="match status" value="1"/>
</dbReference>
<dbReference type="EMBL" id="DVLU01000060">
    <property type="protein sequence ID" value="HIT85452.1"/>
    <property type="molecule type" value="Genomic_DNA"/>
</dbReference>